<sequence>MWTTAPGPAAGLPTVRGIGPSPGPPSRREASVSHLISVQLDALGRLSAELTVLGAELGEEGRLTASTGRSLGTALAGPVGDDAAGVGAGWAEVIEALAARTLAVAATLDAALAAYRRMDAGLAGQLGPGRVGAVPVPR</sequence>
<proteinExistence type="predicted"/>
<evidence type="ECO:0000313" key="3">
    <source>
        <dbReference type="Proteomes" id="UP000648663"/>
    </source>
</evidence>
<protein>
    <submittedName>
        <fullName evidence="2">Uncharacterized protein</fullName>
    </submittedName>
</protein>
<comment type="caution">
    <text evidence="2">The sequence shown here is derived from an EMBL/GenBank/DDBJ whole genome shotgun (WGS) entry which is preliminary data.</text>
</comment>
<organism evidence="2 3">
    <name type="scientific">Modestobacter marinus</name>
    <dbReference type="NCBI Taxonomy" id="477641"/>
    <lineage>
        <taxon>Bacteria</taxon>
        <taxon>Bacillati</taxon>
        <taxon>Actinomycetota</taxon>
        <taxon>Actinomycetes</taxon>
        <taxon>Geodermatophilales</taxon>
        <taxon>Geodermatophilaceae</taxon>
        <taxon>Modestobacter</taxon>
    </lineage>
</organism>
<accession>A0ABQ2FWH4</accession>
<keyword evidence="3" id="KW-1185">Reference proteome</keyword>
<gene>
    <name evidence="2" type="ORF">GCM10011589_16780</name>
</gene>
<dbReference type="EMBL" id="BMMI01000003">
    <property type="protein sequence ID" value="GGL61337.1"/>
    <property type="molecule type" value="Genomic_DNA"/>
</dbReference>
<feature type="region of interest" description="Disordered" evidence="1">
    <location>
        <begin position="1"/>
        <end position="30"/>
    </location>
</feature>
<evidence type="ECO:0000256" key="1">
    <source>
        <dbReference type="SAM" id="MobiDB-lite"/>
    </source>
</evidence>
<name>A0ABQ2FWH4_9ACTN</name>
<reference evidence="3" key="1">
    <citation type="journal article" date="2019" name="Int. J. Syst. Evol. Microbiol.">
        <title>The Global Catalogue of Microorganisms (GCM) 10K type strain sequencing project: providing services to taxonomists for standard genome sequencing and annotation.</title>
        <authorList>
            <consortium name="The Broad Institute Genomics Platform"/>
            <consortium name="The Broad Institute Genome Sequencing Center for Infectious Disease"/>
            <person name="Wu L."/>
            <person name="Ma J."/>
        </authorList>
    </citation>
    <scope>NUCLEOTIDE SEQUENCE [LARGE SCALE GENOMIC DNA]</scope>
    <source>
        <strain evidence="3">CGMCC 4.5581</strain>
    </source>
</reference>
<evidence type="ECO:0000313" key="2">
    <source>
        <dbReference type="EMBL" id="GGL61337.1"/>
    </source>
</evidence>
<dbReference type="Proteomes" id="UP000648663">
    <property type="component" value="Unassembled WGS sequence"/>
</dbReference>